<feature type="region of interest" description="Disordered" evidence="6">
    <location>
        <begin position="308"/>
        <end position="565"/>
    </location>
</feature>
<feature type="compositionally biased region" description="Polar residues" evidence="6">
    <location>
        <begin position="267"/>
        <end position="289"/>
    </location>
</feature>
<evidence type="ECO:0000256" key="5">
    <source>
        <dbReference type="SAM" id="Coils"/>
    </source>
</evidence>
<dbReference type="GeneID" id="117551778"/>
<dbReference type="PANTHER" id="PTHR23167:SF91">
    <property type="entry name" value="EH DOMAIN-BINDING PROTEIN 1-LIKE PROTEIN 1"/>
    <property type="match status" value="1"/>
</dbReference>
<dbReference type="PROSITE" id="PS50021">
    <property type="entry name" value="CH"/>
    <property type="match status" value="1"/>
</dbReference>
<name>A0A6P8VYM4_GYMAC</name>
<organism evidence="10 11">
    <name type="scientific">Gymnodraco acuticeps</name>
    <name type="common">Antarctic dragonfish</name>
    <dbReference type="NCBI Taxonomy" id="8218"/>
    <lineage>
        <taxon>Eukaryota</taxon>
        <taxon>Metazoa</taxon>
        <taxon>Chordata</taxon>
        <taxon>Craniata</taxon>
        <taxon>Vertebrata</taxon>
        <taxon>Euteleostomi</taxon>
        <taxon>Actinopterygii</taxon>
        <taxon>Neopterygii</taxon>
        <taxon>Teleostei</taxon>
        <taxon>Neoteleostei</taxon>
        <taxon>Acanthomorphata</taxon>
        <taxon>Eupercaria</taxon>
        <taxon>Perciformes</taxon>
        <taxon>Notothenioidei</taxon>
        <taxon>Bathydraconidae</taxon>
        <taxon>Gymnodraco</taxon>
    </lineage>
</organism>
<gene>
    <name evidence="11" type="primary">LOC117551778</name>
</gene>
<evidence type="ECO:0000256" key="1">
    <source>
        <dbReference type="ARBA" id="ARBA00004177"/>
    </source>
</evidence>
<feature type="coiled-coil region" evidence="5">
    <location>
        <begin position="892"/>
        <end position="919"/>
    </location>
</feature>
<evidence type="ECO:0000259" key="9">
    <source>
        <dbReference type="PROSITE" id="PS51848"/>
    </source>
</evidence>
<feature type="compositionally biased region" description="Basic and acidic residues" evidence="6">
    <location>
        <begin position="807"/>
        <end position="818"/>
    </location>
</feature>
<evidence type="ECO:0000256" key="6">
    <source>
        <dbReference type="SAM" id="MobiDB-lite"/>
    </source>
</evidence>
<dbReference type="Gene3D" id="1.10.418.10">
    <property type="entry name" value="Calponin-like domain"/>
    <property type="match status" value="1"/>
</dbReference>
<evidence type="ECO:0000259" key="8">
    <source>
        <dbReference type="PROSITE" id="PS51840"/>
    </source>
</evidence>
<dbReference type="PROSITE" id="PS51848">
    <property type="entry name" value="BMERB"/>
    <property type="match status" value="1"/>
</dbReference>
<feature type="compositionally biased region" description="Polar residues" evidence="6">
    <location>
        <begin position="397"/>
        <end position="414"/>
    </location>
</feature>
<keyword evidence="2" id="KW-0597">Phosphoprotein</keyword>
<dbReference type="InterPro" id="IPR036872">
    <property type="entry name" value="CH_dom_sf"/>
</dbReference>
<feature type="compositionally biased region" description="Polar residues" evidence="6">
    <location>
        <begin position="340"/>
        <end position="356"/>
    </location>
</feature>
<feature type="region of interest" description="Disordered" evidence="6">
    <location>
        <begin position="807"/>
        <end position="827"/>
    </location>
</feature>
<evidence type="ECO:0000313" key="10">
    <source>
        <dbReference type="Proteomes" id="UP000515161"/>
    </source>
</evidence>
<evidence type="ECO:0000256" key="2">
    <source>
        <dbReference type="ARBA" id="ARBA00022553"/>
    </source>
</evidence>
<dbReference type="Pfam" id="PF00307">
    <property type="entry name" value="CH"/>
    <property type="match status" value="1"/>
</dbReference>
<feature type="compositionally biased region" description="Low complexity" evidence="6">
    <location>
        <begin position="428"/>
        <end position="447"/>
    </location>
</feature>
<keyword evidence="4 5" id="KW-0175">Coiled coil</keyword>
<dbReference type="FunFam" id="1.10.418.10:FF:000023">
    <property type="entry name" value="EH domain-binding protein 1 isoform X1"/>
    <property type="match status" value="1"/>
</dbReference>
<protein>
    <submittedName>
        <fullName evidence="11">EH domain-binding protein 1-like protein 1 isoform X7</fullName>
    </submittedName>
</protein>
<dbReference type="Proteomes" id="UP000515161">
    <property type="component" value="Unplaced"/>
</dbReference>
<feature type="domain" description="Calponin-homology (CH)" evidence="7">
    <location>
        <begin position="566"/>
        <end position="671"/>
    </location>
</feature>
<dbReference type="SMART" id="SM01203">
    <property type="entry name" value="DUF3585"/>
    <property type="match status" value="1"/>
</dbReference>
<evidence type="ECO:0000259" key="7">
    <source>
        <dbReference type="PROSITE" id="PS50021"/>
    </source>
</evidence>
<comment type="subcellular location">
    <subcellularLocation>
        <location evidence="1">Endosome</location>
    </subcellularLocation>
</comment>
<dbReference type="InterPro" id="IPR001715">
    <property type="entry name" value="CH_dom"/>
</dbReference>
<dbReference type="PANTHER" id="PTHR23167">
    <property type="entry name" value="CALPONIN HOMOLOGY DOMAIN-CONTAINING PROTEIN DDB_G0272472-RELATED"/>
    <property type="match status" value="1"/>
</dbReference>
<feature type="region of interest" description="Disordered" evidence="6">
    <location>
        <begin position="230"/>
        <end position="294"/>
    </location>
</feature>
<dbReference type="InterPro" id="IPR022735">
    <property type="entry name" value="bMERB_dom"/>
</dbReference>
<dbReference type="AlphaFoldDB" id="A0A6P8VYM4"/>
<dbReference type="SUPFAM" id="SSF47576">
    <property type="entry name" value="Calponin-homology domain, CH-domain"/>
    <property type="match status" value="1"/>
</dbReference>
<feature type="region of interest" description="Disordered" evidence="6">
    <location>
        <begin position="721"/>
        <end position="740"/>
    </location>
</feature>
<dbReference type="RefSeq" id="XP_034080707.1">
    <property type="nucleotide sequence ID" value="XM_034224816.1"/>
</dbReference>
<dbReference type="Pfam" id="PF12130">
    <property type="entry name" value="bMERB_dom"/>
    <property type="match status" value="1"/>
</dbReference>
<feature type="compositionally biased region" description="Acidic residues" evidence="6">
    <location>
        <begin position="187"/>
        <end position="196"/>
    </location>
</feature>
<proteinExistence type="predicted"/>
<evidence type="ECO:0000313" key="11">
    <source>
        <dbReference type="RefSeq" id="XP_034080707.1"/>
    </source>
</evidence>
<accession>A0A6P8VYM4</accession>
<evidence type="ECO:0000256" key="4">
    <source>
        <dbReference type="ARBA" id="ARBA00023054"/>
    </source>
</evidence>
<dbReference type="GO" id="GO:0005768">
    <property type="term" value="C:endosome"/>
    <property type="evidence" value="ECO:0007669"/>
    <property type="project" value="UniProtKB-SubCell"/>
</dbReference>
<feature type="compositionally biased region" description="Basic and acidic residues" evidence="6">
    <location>
        <begin position="504"/>
        <end position="515"/>
    </location>
</feature>
<keyword evidence="3" id="KW-0967">Endosome</keyword>
<evidence type="ECO:0000256" key="3">
    <source>
        <dbReference type="ARBA" id="ARBA00022753"/>
    </source>
</evidence>
<dbReference type="SMART" id="SM00033">
    <property type="entry name" value="CH"/>
    <property type="match status" value="1"/>
</dbReference>
<reference evidence="11" key="1">
    <citation type="submission" date="2025-08" db="UniProtKB">
        <authorList>
            <consortium name="RefSeq"/>
        </authorList>
    </citation>
    <scope>IDENTIFICATION</scope>
</reference>
<dbReference type="PROSITE" id="PS51840">
    <property type="entry name" value="C2_NT"/>
    <property type="match status" value="1"/>
</dbReference>
<dbReference type="InterPro" id="IPR050540">
    <property type="entry name" value="F-actin_Monoox_Mical"/>
</dbReference>
<dbReference type="Pfam" id="PF10358">
    <property type="entry name" value="NT-C2"/>
    <property type="match status" value="1"/>
</dbReference>
<feature type="compositionally biased region" description="Pro residues" evidence="6">
    <location>
        <begin position="313"/>
        <end position="323"/>
    </location>
</feature>
<feature type="region of interest" description="Disordered" evidence="6">
    <location>
        <begin position="185"/>
        <end position="207"/>
    </location>
</feature>
<feature type="domain" description="C2 NT-type" evidence="8">
    <location>
        <begin position="8"/>
        <end position="157"/>
    </location>
</feature>
<sequence length="989" mass="109606">MTSVWKRLQRVGKRASKFQFAASFQELTIECTKKWQPDKLRVVWIRRNRRHGTKLHSWQPGIRNPYRGTVLWQVPETLDINVTLFKEPTAEEFEDKDWTFVIENETKGRRKVLASADVNMKKFASATPAQYDVTLKLKPMSVKVVEATLKLNLSCIFLKEGKATDEDMQSLASLLSMKQSDIGNLDDFADSDDEGGEERRASFGPASHVTASASSFMRVHDLAWRPAMESGPAGPISAPRRPHSFHSGSTPAEGLEAFTFTPPKATSFLSASPSDPSLHTPTFPGTSQTACPSVPSFSSPFSSFASSSAPLSSCPPLPPPAPRNPKARPLSVGEPGSGLTRPTSLPSAPETASWQSEWRPPKSQAPLAQPAISPKFLHLSAKDPGKPAVPQKKPIETPSSASVHPGPSSEQRLQGGSAFVPSWRPQVPAALQTPLPSLSPPSALISFGPPPPPSQPHISQAAIPSHSDQDAEFKRQLSTLNEEDNQSTTPTTPDPRLPPSFRTESSRASERKRDAQFGSEVVKASAGKREKSAAAIHQGGEPTTPQKRPADGAASMEGFSPSPSLVTSSQSLLDWCQEVTQGHKGLKITNFSTSWRNGLAFCAILHHFQPEKINYEMLDPYDIKINNKKAFHGFAELGISRLMEPSDMVMLAVPDRLIVMTYLNQIRTHFTGQQLSVLHIEKDSSESSYAVAGDRDVQEDPEATARYCAQRLQEGGINLETNGAAAESDSNTGEVLPPPRTKRVAGAGGAKLPVAPPRTHFLSKTGFSHVKDADLVKKRRSSQRRSGSLEEGDISVVVEGQEDTIISRRKSDTERTEAVVEPEGQDPSQYVLSQMEALEAEQNHIDNRAGVVERKLRQLLETGSDKLEEERLIQEWFMLVNKKNALIRRQDHLQLLLEEQDLERKFELLNKELRDMMAMEEWRKSQDQKHREQLLLQELVSLVNQRDELVQNIDAKERGAVEEDERLERGLEQRRRKYAKQQKEKCVMQ</sequence>
<feature type="domain" description="BMERB" evidence="9">
    <location>
        <begin position="808"/>
        <end position="969"/>
    </location>
</feature>
<keyword evidence="10" id="KW-1185">Reference proteome</keyword>
<dbReference type="InterPro" id="IPR019448">
    <property type="entry name" value="NT-C2"/>
</dbReference>